<evidence type="ECO:0000313" key="2">
    <source>
        <dbReference type="Proteomes" id="UP000467840"/>
    </source>
</evidence>
<evidence type="ECO:0000313" key="1">
    <source>
        <dbReference type="EMBL" id="KAF2317309.1"/>
    </source>
</evidence>
<protein>
    <submittedName>
        <fullName evidence="1">Uncharacterized protein</fullName>
    </submittedName>
</protein>
<keyword evidence="2" id="KW-1185">Reference proteome</keyword>
<sequence>MELVVEAMVPTVVVLLVELDYRMLANLTRILQSHLNLQKRWQIMMSCMRADKQGDFASHGIVSGAYVAPAQSHPLAPTVAPPIPIVAPPIPPVAPLVPPIAIPLIPPIVLAAPFQLNPDLGAFMA</sequence>
<organism evidence="1 2">
    <name type="scientific">Hevea brasiliensis</name>
    <name type="common">Para rubber tree</name>
    <name type="synonym">Siphonia brasiliensis</name>
    <dbReference type="NCBI Taxonomy" id="3981"/>
    <lineage>
        <taxon>Eukaryota</taxon>
        <taxon>Viridiplantae</taxon>
        <taxon>Streptophyta</taxon>
        <taxon>Embryophyta</taxon>
        <taxon>Tracheophyta</taxon>
        <taxon>Spermatophyta</taxon>
        <taxon>Magnoliopsida</taxon>
        <taxon>eudicotyledons</taxon>
        <taxon>Gunneridae</taxon>
        <taxon>Pentapetalae</taxon>
        <taxon>rosids</taxon>
        <taxon>fabids</taxon>
        <taxon>Malpighiales</taxon>
        <taxon>Euphorbiaceae</taxon>
        <taxon>Crotonoideae</taxon>
        <taxon>Micrandreae</taxon>
        <taxon>Hevea</taxon>
    </lineage>
</organism>
<dbReference type="AlphaFoldDB" id="A0A6A6MZP2"/>
<accession>A0A6A6MZP2</accession>
<reference evidence="1 2" key="1">
    <citation type="journal article" date="2020" name="Mol. Plant">
        <title>The Chromosome-Based Rubber Tree Genome Provides New Insights into Spurge Genome Evolution and Rubber Biosynthesis.</title>
        <authorList>
            <person name="Liu J."/>
            <person name="Shi C."/>
            <person name="Shi C.C."/>
            <person name="Li W."/>
            <person name="Zhang Q.J."/>
            <person name="Zhang Y."/>
            <person name="Li K."/>
            <person name="Lu H.F."/>
            <person name="Shi C."/>
            <person name="Zhu S.T."/>
            <person name="Xiao Z.Y."/>
            <person name="Nan H."/>
            <person name="Yue Y."/>
            <person name="Zhu X.G."/>
            <person name="Wu Y."/>
            <person name="Hong X.N."/>
            <person name="Fan G.Y."/>
            <person name="Tong Y."/>
            <person name="Zhang D."/>
            <person name="Mao C.L."/>
            <person name="Liu Y.L."/>
            <person name="Hao S.J."/>
            <person name="Liu W.Q."/>
            <person name="Lv M.Q."/>
            <person name="Zhang H.B."/>
            <person name="Liu Y."/>
            <person name="Hu-Tang G.R."/>
            <person name="Wang J.P."/>
            <person name="Wang J.H."/>
            <person name="Sun Y.H."/>
            <person name="Ni S.B."/>
            <person name="Chen W.B."/>
            <person name="Zhang X.C."/>
            <person name="Jiao Y.N."/>
            <person name="Eichler E.E."/>
            <person name="Li G.H."/>
            <person name="Liu X."/>
            <person name="Gao L.Z."/>
        </authorList>
    </citation>
    <scope>NUCLEOTIDE SEQUENCE [LARGE SCALE GENOMIC DNA]</scope>
    <source>
        <strain evidence="2">cv. GT1</strain>
        <tissue evidence="1">Leaf</tissue>
    </source>
</reference>
<dbReference type="EMBL" id="JAAGAX010000004">
    <property type="protein sequence ID" value="KAF2317309.1"/>
    <property type="molecule type" value="Genomic_DNA"/>
</dbReference>
<name>A0A6A6MZP2_HEVBR</name>
<proteinExistence type="predicted"/>
<gene>
    <name evidence="1" type="ORF">GH714_020009</name>
</gene>
<dbReference type="Proteomes" id="UP000467840">
    <property type="component" value="Chromosome 6"/>
</dbReference>
<comment type="caution">
    <text evidence="1">The sequence shown here is derived from an EMBL/GenBank/DDBJ whole genome shotgun (WGS) entry which is preliminary data.</text>
</comment>